<feature type="transmembrane region" description="Helical" evidence="5">
    <location>
        <begin position="71"/>
        <end position="92"/>
    </location>
</feature>
<dbReference type="InterPro" id="IPR006694">
    <property type="entry name" value="Fatty_acid_hydroxylase"/>
</dbReference>
<reference evidence="7 8" key="1">
    <citation type="submission" date="2024-02" db="EMBL/GenBank/DDBJ databases">
        <title>Lysobacter Genome Sequencing and Mining.</title>
        <authorList>
            <person name="Bierman J."/>
            <person name="Walker M.C."/>
        </authorList>
    </citation>
    <scope>NUCLEOTIDE SEQUENCE [LARGE SCALE GENOMIC DNA]</scope>
    <source>
        <strain evidence="7 8">PB6250</strain>
    </source>
</reference>
<dbReference type="InterPro" id="IPR050307">
    <property type="entry name" value="Sterol_Desaturase_Related"/>
</dbReference>
<evidence type="ECO:0000259" key="6">
    <source>
        <dbReference type="Pfam" id="PF04116"/>
    </source>
</evidence>
<evidence type="ECO:0000313" key="8">
    <source>
        <dbReference type="Proteomes" id="UP001387215"/>
    </source>
</evidence>
<proteinExistence type="predicted"/>
<evidence type="ECO:0000313" key="7">
    <source>
        <dbReference type="EMBL" id="MEI2453684.1"/>
    </source>
</evidence>
<evidence type="ECO:0000256" key="2">
    <source>
        <dbReference type="ARBA" id="ARBA00022692"/>
    </source>
</evidence>
<keyword evidence="4 5" id="KW-0472">Membrane</keyword>
<gene>
    <name evidence="7" type="ORF">V2J18_03220</name>
</gene>
<name>A0ABU8CY32_9GAMM</name>
<keyword evidence="8" id="KW-1185">Reference proteome</keyword>
<evidence type="ECO:0000256" key="5">
    <source>
        <dbReference type="SAM" id="Phobius"/>
    </source>
</evidence>
<dbReference type="Proteomes" id="UP001387215">
    <property type="component" value="Unassembled WGS sequence"/>
</dbReference>
<comment type="caution">
    <text evidence="7">The sequence shown here is derived from an EMBL/GenBank/DDBJ whole genome shotgun (WGS) entry which is preliminary data.</text>
</comment>
<feature type="transmembrane region" description="Helical" evidence="5">
    <location>
        <begin position="113"/>
        <end position="133"/>
    </location>
</feature>
<protein>
    <submittedName>
        <fullName evidence="7">Sterol desaturase family protein</fullName>
    </submittedName>
</protein>
<sequence>MPRSSLLVRLFERCGHPLLIAAGLALWWALGGGEGAMLATAAALLLAMEGLERWRPAMPQWRLSGVAKLKPVGVYLFGVVVAALLVGLYEAWLPRLLAGARGPVGAALWPHHWPWPLQALLLFFVGDLIYYWVHRAIHRWAWLWRLTGHGFHHGFHNLHALNVGSNHPFEAVFLALPLTLVAALTGISAQIVAAAAMLSLLNTTLAHANLRLHTPLWNLFFTAGHHHRRHHSQVFEHSNSNYACNAIVWDRVFGTFGRGAVEQTGIGPEQPSIWRMYLLPFREPASADTVATRAKARH</sequence>
<dbReference type="RefSeq" id="WP_336130956.1">
    <property type="nucleotide sequence ID" value="NZ_JBANDL010000002.1"/>
</dbReference>
<feature type="transmembrane region" description="Helical" evidence="5">
    <location>
        <begin position="171"/>
        <end position="201"/>
    </location>
</feature>
<keyword evidence="2 5" id="KW-0812">Transmembrane</keyword>
<accession>A0ABU8CY32</accession>
<dbReference type="EMBL" id="JBANDL010000002">
    <property type="protein sequence ID" value="MEI2453684.1"/>
    <property type="molecule type" value="Genomic_DNA"/>
</dbReference>
<organism evidence="7 8">
    <name type="scientific">Lysobacter firmicutimachus</name>
    <dbReference type="NCBI Taxonomy" id="1792846"/>
    <lineage>
        <taxon>Bacteria</taxon>
        <taxon>Pseudomonadati</taxon>
        <taxon>Pseudomonadota</taxon>
        <taxon>Gammaproteobacteria</taxon>
        <taxon>Lysobacterales</taxon>
        <taxon>Lysobacteraceae</taxon>
        <taxon>Lysobacter</taxon>
    </lineage>
</organism>
<dbReference type="Pfam" id="PF04116">
    <property type="entry name" value="FA_hydroxylase"/>
    <property type="match status" value="1"/>
</dbReference>
<evidence type="ECO:0000256" key="3">
    <source>
        <dbReference type="ARBA" id="ARBA00022989"/>
    </source>
</evidence>
<comment type="subcellular location">
    <subcellularLocation>
        <location evidence="1">Membrane</location>
    </subcellularLocation>
</comment>
<evidence type="ECO:0000256" key="4">
    <source>
        <dbReference type="ARBA" id="ARBA00023136"/>
    </source>
</evidence>
<dbReference type="PANTHER" id="PTHR11863">
    <property type="entry name" value="STEROL DESATURASE"/>
    <property type="match status" value="1"/>
</dbReference>
<feature type="domain" description="Fatty acid hydroxylase" evidence="6">
    <location>
        <begin position="120"/>
        <end position="255"/>
    </location>
</feature>
<evidence type="ECO:0000256" key="1">
    <source>
        <dbReference type="ARBA" id="ARBA00004370"/>
    </source>
</evidence>
<keyword evidence="3 5" id="KW-1133">Transmembrane helix</keyword>